<sequence>MPDIERLDMNHATSFVYDSTCPLITLKPRRLKYIALHEDSMWPSGTLLSCITPLLGCTLSLNSDNSPVSDPLLLYLTSRIVSQYLSNFLRGASSSDLHLSVKKHGFTATVPTSSLAPIPRFAVDASTQPKDDPAYRTPNPVLFDTFFFKGLTSSPLAPLIENYTTAHTRNPILYLRFNNSDAEVSVDDFLGVLKQMPLLEVLELENTLAIGRESRPDSAPRSPHTPDSVYLPHLGKIILKGWLSSCITLLDGILPSEGFCLRLNPGRYDMIPTTLTRTLSKHSQGFFK</sequence>
<accession>A0A9P5NHR1</accession>
<proteinExistence type="predicted"/>
<dbReference type="Proteomes" id="UP000724874">
    <property type="component" value="Unassembled WGS sequence"/>
</dbReference>
<evidence type="ECO:0000313" key="1">
    <source>
        <dbReference type="EMBL" id="KAF8888472.1"/>
    </source>
</evidence>
<keyword evidence="2" id="KW-1185">Reference proteome</keyword>
<gene>
    <name evidence="1" type="ORF">CPB84DRAFT_1964204</name>
</gene>
<reference evidence="1" key="1">
    <citation type="submission" date="2020-11" db="EMBL/GenBank/DDBJ databases">
        <authorList>
            <consortium name="DOE Joint Genome Institute"/>
            <person name="Ahrendt S."/>
            <person name="Riley R."/>
            <person name="Andreopoulos W."/>
            <person name="LaButti K."/>
            <person name="Pangilinan J."/>
            <person name="Ruiz-duenas F.J."/>
            <person name="Barrasa J.M."/>
            <person name="Sanchez-Garcia M."/>
            <person name="Camarero S."/>
            <person name="Miyauchi S."/>
            <person name="Serrano A."/>
            <person name="Linde D."/>
            <person name="Babiker R."/>
            <person name="Drula E."/>
            <person name="Ayuso-Fernandez I."/>
            <person name="Pacheco R."/>
            <person name="Padilla G."/>
            <person name="Ferreira P."/>
            <person name="Barriuso J."/>
            <person name="Kellner H."/>
            <person name="Castanera R."/>
            <person name="Alfaro M."/>
            <person name="Ramirez L."/>
            <person name="Pisabarro A.G."/>
            <person name="Kuo A."/>
            <person name="Tritt A."/>
            <person name="Lipzen A."/>
            <person name="He G."/>
            <person name="Yan M."/>
            <person name="Ng V."/>
            <person name="Cullen D."/>
            <person name="Martin F."/>
            <person name="Rosso M.-N."/>
            <person name="Henrissat B."/>
            <person name="Hibbett D."/>
            <person name="Martinez A.T."/>
            <person name="Grigoriev I.V."/>
        </authorList>
    </citation>
    <scope>NUCLEOTIDE SEQUENCE</scope>
    <source>
        <strain evidence="1">AH 44721</strain>
    </source>
</reference>
<protein>
    <submittedName>
        <fullName evidence="1">Uncharacterized protein</fullName>
    </submittedName>
</protein>
<comment type="caution">
    <text evidence="1">The sequence shown here is derived from an EMBL/GenBank/DDBJ whole genome shotgun (WGS) entry which is preliminary data.</text>
</comment>
<name>A0A9P5NHR1_GYMJU</name>
<dbReference type="EMBL" id="JADNYJ010000084">
    <property type="protein sequence ID" value="KAF8888472.1"/>
    <property type="molecule type" value="Genomic_DNA"/>
</dbReference>
<evidence type="ECO:0000313" key="2">
    <source>
        <dbReference type="Proteomes" id="UP000724874"/>
    </source>
</evidence>
<dbReference type="AlphaFoldDB" id="A0A9P5NHR1"/>
<organism evidence="1 2">
    <name type="scientific">Gymnopilus junonius</name>
    <name type="common">Spectacular rustgill mushroom</name>
    <name type="synonym">Gymnopilus spectabilis subsp. junonius</name>
    <dbReference type="NCBI Taxonomy" id="109634"/>
    <lineage>
        <taxon>Eukaryota</taxon>
        <taxon>Fungi</taxon>
        <taxon>Dikarya</taxon>
        <taxon>Basidiomycota</taxon>
        <taxon>Agaricomycotina</taxon>
        <taxon>Agaricomycetes</taxon>
        <taxon>Agaricomycetidae</taxon>
        <taxon>Agaricales</taxon>
        <taxon>Agaricineae</taxon>
        <taxon>Hymenogastraceae</taxon>
        <taxon>Gymnopilus</taxon>
    </lineage>
</organism>